<evidence type="ECO:0000256" key="4">
    <source>
        <dbReference type="ARBA" id="ARBA00022884"/>
    </source>
</evidence>
<dbReference type="InterPro" id="IPR035979">
    <property type="entry name" value="RBD_domain_sf"/>
</dbReference>
<feature type="compositionally biased region" description="Basic and acidic residues" evidence="7">
    <location>
        <begin position="186"/>
        <end position="197"/>
    </location>
</feature>
<evidence type="ECO:0000313" key="10">
    <source>
        <dbReference type="Proteomes" id="UP000054558"/>
    </source>
</evidence>
<keyword evidence="5" id="KW-0539">Nucleus</keyword>
<dbReference type="InterPro" id="IPR050374">
    <property type="entry name" value="RRT5_SRSF_SR"/>
</dbReference>
<keyword evidence="10" id="KW-1185">Reference proteome</keyword>
<dbReference type="SMART" id="SM00360">
    <property type="entry name" value="RRM"/>
    <property type="match status" value="2"/>
</dbReference>
<feature type="compositionally biased region" description="Pro residues" evidence="7">
    <location>
        <begin position="91"/>
        <end position="100"/>
    </location>
</feature>
<dbReference type="PANTHER" id="PTHR23003">
    <property type="entry name" value="RNA RECOGNITION MOTIF RRM DOMAIN CONTAINING PROTEIN"/>
    <property type="match status" value="1"/>
</dbReference>
<keyword evidence="4 6" id="KW-0694">RNA-binding</keyword>
<dbReference type="OMA" id="MRRGPPD"/>
<reference evidence="9 10" key="1">
    <citation type="journal article" date="2014" name="Nat. Commun.">
        <title>Klebsormidium flaccidum genome reveals primary factors for plant terrestrial adaptation.</title>
        <authorList>
            <person name="Hori K."/>
            <person name="Maruyama F."/>
            <person name="Fujisawa T."/>
            <person name="Togashi T."/>
            <person name="Yamamoto N."/>
            <person name="Seo M."/>
            <person name="Sato S."/>
            <person name="Yamada T."/>
            <person name="Mori H."/>
            <person name="Tajima N."/>
            <person name="Moriyama T."/>
            <person name="Ikeuchi M."/>
            <person name="Watanabe M."/>
            <person name="Wada H."/>
            <person name="Kobayashi K."/>
            <person name="Saito M."/>
            <person name="Masuda T."/>
            <person name="Sasaki-Sekimoto Y."/>
            <person name="Mashiguchi K."/>
            <person name="Awai K."/>
            <person name="Shimojima M."/>
            <person name="Masuda S."/>
            <person name="Iwai M."/>
            <person name="Nobusawa T."/>
            <person name="Narise T."/>
            <person name="Kondo S."/>
            <person name="Saito H."/>
            <person name="Sato R."/>
            <person name="Murakawa M."/>
            <person name="Ihara Y."/>
            <person name="Oshima-Yamada Y."/>
            <person name="Ohtaka K."/>
            <person name="Satoh M."/>
            <person name="Sonobe K."/>
            <person name="Ishii M."/>
            <person name="Ohtani R."/>
            <person name="Kanamori-Sato M."/>
            <person name="Honoki R."/>
            <person name="Miyazaki D."/>
            <person name="Mochizuki H."/>
            <person name="Umetsu J."/>
            <person name="Higashi K."/>
            <person name="Shibata D."/>
            <person name="Kamiya Y."/>
            <person name="Sato N."/>
            <person name="Nakamura Y."/>
            <person name="Tabata S."/>
            <person name="Ida S."/>
            <person name="Kurokawa K."/>
            <person name="Ohta H."/>
        </authorList>
    </citation>
    <scope>NUCLEOTIDE SEQUENCE [LARGE SCALE GENOMIC DNA]</scope>
    <source>
        <strain evidence="9 10">NIES-2285</strain>
    </source>
</reference>
<evidence type="ECO:0000256" key="7">
    <source>
        <dbReference type="SAM" id="MobiDB-lite"/>
    </source>
</evidence>
<dbReference type="InterPro" id="IPR012677">
    <property type="entry name" value="Nucleotide-bd_a/b_plait_sf"/>
</dbReference>
<sequence length="273" mass="31204">MSYRDSYRDRGAPSRGTRIFVGGLAPRVNQMDVEDLFSRYGRIVRADLKARSDGSAFAFVEYDDYRDADDAIRKLDGYTFMGGRLQVEASRPPPRMPVGPRPGQQPGGLFNRQDKRVVIEGLSERTSWQDLKDFGREAGAVAYADVFRDRGKIQGVIEYQSREDVRNAVRKLDGVRLQGNTVYLRPEVESGSRERSHSRSRSRSPPRRRDDDDDDRRRRSDSVEDRRRELEDDEKARSASPPVRPRSDSPRDRSRSPVRAASRSPSRSLSRSP</sequence>
<dbReference type="GO" id="GO:0006397">
    <property type="term" value="P:mRNA processing"/>
    <property type="evidence" value="ECO:0007669"/>
    <property type="project" value="UniProtKB-KW"/>
</dbReference>
<name>A0A1Y1ITP1_KLENI</name>
<feature type="domain" description="RRM" evidence="8">
    <location>
        <begin position="115"/>
        <end position="189"/>
    </location>
</feature>
<gene>
    <name evidence="9" type="ORF">KFL_009060030</name>
</gene>
<feature type="domain" description="RRM" evidence="8">
    <location>
        <begin position="17"/>
        <end position="92"/>
    </location>
</feature>
<comment type="subcellular location">
    <subcellularLocation>
        <location evidence="1">Nucleus</location>
    </subcellularLocation>
</comment>
<proteinExistence type="predicted"/>
<feature type="compositionally biased region" description="Basic and acidic residues" evidence="7">
    <location>
        <begin position="245"/>
        <end position="255"/>
    </location>
</feature>
<evidence type="ECO:0000259" key="8">
    <source>
        <dbReference type="PROSITE" id="PS50102"/>
    </source>
</evidence>
<dbReference type="Gene3D" id="3.30.70.330">
    <property type="match status" value="2"/>
</dbReference>
<dbReference type="AlphaFoldDB" id="A0A1Y1ITP1"/>
<dbReference type="InterPro" id="IPR000504">
    <property type="entry name" value="RRM_dom"/>
</dbReference>
<feature type="compositionally biased region" description="Basic and acidic residues" evidence="7">
    <location>
        <begin position="207"/>
        <end position="237"/>
    </location>
</feature>
<dbReference type="EMBL" id="DF237855">
    <property type="protein sequence ID" value="GAQ92027.1"/>
    <property type="molecule type" value="Genomic_DNA"/>
</dbReference>
<dbReference type="GO" id="GO:0003729">
    <property type="term" value="F:mRNA binding"/>
    <property type="evidence" value="ECO:0000318"/>
    <property type="project" value="GO_Central"/>
</dbReference>
<dbReference type="CDD" id="cd12339">
    <property type="entry name" value="RRM2_SRSF1_4_like"/>
    <property type="match status" value="1"/>
</dbReference>
<dbReference type="GO" id="GO:0005737">
    <property type="term" value="C:cytoplasm"/>
    <property type="evidence" value="ECO:0000318"/>
    <property type="project" value="GO_Central"/>
</dbReference>
<keyword evidence="2" id="KW-0507">mRNA processing</keyword>
<dbReference type="OrthoDB" id="1099063at2759"/>
<evidence type="ECO:0000256" key="1">
    <source>
        <dbReference type="ARBA" id="ARBA00004123"/>
    </source>
</evidence>
<organism evidence="9 10">
    <name type="scientific">Klebsormidium nitens</name>
    <name type="common">Green alga</name>
    <name type="synonym">Ulothrix nitens</name>
    <dbReference type="NCBI Taxonomy" id="105231"/>
    <lineage>
        <taxon>Eukaryota</taxon>
        <taxon>Viridiplantae</taxon>
        <taxon>Streptophyta</taxon>
        <taxon>Klebsormidiophyceae</taxon>
        <taxon>Klebsormidiales</taxon>
        <taxon>Klebsormidiaceae</taxon>
        <taxon>Klebsormidium</taxon>
    </lineage>
</organism>
<evidence type="ECO:0000256" key="6">
    <source>
        <dbReference type="PROSITE-ProRule" id="PRU00176"/>
    </source>
</evidence>
<dbReference type="SUPFAM" id="SSF54928">
    <property type="entry name" value="RNA-binding domain, RBD"/>
    <property type="match status" value="1"/>
</dbReference>
<feature type="region of interest" description="Disordered" evidence="7">
    <location>
        <begin position="88"/>
        <end position="110"/>
    </location>
</feature>
<dbReference type="GO" id="GO:0005634">
    <property type="term" value="C:nucleus"/>
    <property type="evidence" value="ECO:0000318"/>
    <property type="project" value="GO_Central"/>
</dbReference>
<evidence type="ECO:0000256" key="2">
    <source>
        <dbReference type="ARBA" id="ARBA00022664"/>
    </source>
</evidence>
<dbReference type="Proteomes" id="UP000054558">
    <property type="component" value="Unassembled WGS sequence"/>
</dbReference>
<evidence type="ECO:0000256" key="5">
    <source>
        <dbReference type="ARBA" id="ARBA00023242"/>
    </source>
</evidence>
<evidence type="ECO:0000313" key="9">
    <source>
        <dbReference type="EMBL" id="GAQ92027.1"/>
    </source>
</evidence>
<protein>
    <submittedName>
        <fullName evidence="9">RNA-binding protein</fullName>
    </submittedName>
</protein>
<evidence type="ECO:0000256" key="3">
    <source>
        <dbReference type="ARBA" id="ARBA00022737"/>
    </source>
</evidence>
<feature type="region of interest" description="Disordered" evidence="7">
    <location>
        <begin position="183"/>
        <end position="273"/>
    </location>
</feature>
<accession>A0A1Y1ITP1</accession>
<dbReference type="PROSITE" id="PS50102">
    <property type="entry name" value="RRM"/>
    <property type="match status" value="2"/>
</dbReference>
<dbReference type="PANTHER" id="PTHR23003:SF62">
    <property type="entry name" value="SERINE_ARGININE (SR)-TYPE SHUTTLING MRNA BINDING PROTEIN NPL3"/>
    <property type="match status" value="1"/>
</dbReference>
<dbReference type="STRING" id="105231.A0A1Y1ITP1"/>
<dbReference type="Pfam" id="PF00076">
    <property type="entry name" value="RRM_1"/>
    <property type="match status" value="2"/>
</dbReference>
<feature type="compositionally biased region" description="Low complexity" evidence="7">
    <location>
        <begin position="257"/>
        <end position="273"/>
    </location>
</feature>
<keyword evidence="3" id="KW-0677">Repeat</keyword>